<dbReference type="AlphaFoldDB" id="A0A8R1DMD2"/>
<proteinExistence type="predicted"/>
<keyword evidence="2" id="KW-1133">Transmembrane helix</keyword>
<reference evidence="3" key="2">
    <citation type="submission" date="2022-06" db="UniProtKB">
        <authorList>
            <consortium name="EnsemblMetazoa"/>
        </authorList>
    </citation>
    <scope>IDENTIFICATION</scope>
    <source>
        <strain evidence="3">DF5081</strain>
    </source>
</reference>
<feature type="region of interest" description="Disordered" evidence="1">
    <location>
        <begin position="33"/>
        <end position="66"/>
    </location>
</feature>
<keyword evidence="2" id="KW-0472">Membrane</keyword>
<feature type="transmembrane region" description="Helical" evidence="2">
    <location>
        <begin position="102"/>
        <end position="121"/>
    </location>
</feature>
<feature type="transmembrane region" description="Helical" evidence="2">
    <location>
        <begin position="133"/>
        <end position="157"/>
    </location>
</feature>
<accession>A0A8R1DMD2</accession>
<evidence type="ECO:0000256" key="2">
    <source>
        <dbReference type="SAM" id="Phobius"/>
    </source>
</evidence>
<organism evidence="3 4">
    <name type="scientific">Caenorhabditis japonica</name>
    <dbReference type="NCBI Taxonomy" id="281687"/>
    <lineage>
        <taxon>Eukaryota</taxon>
        <taxon>Metazoa</taxon>
        <taxon>Ecdysozoa</taxon>
        <taxon>Nematoda</taxon>
        <taxon>Chromadorea</taxon>
        <taxon>Rhabditida</taxon>
        <taxon>Rhabditina</taxon>
        <taxon>Rhabditomorpha</taxon>
        <taxon>Rhabditoidea</taxon>
        <taxon>Rhabditidae</taxon>
        <taxon>Peloderinae</taxon>
        <taxon>Caenorhabditis</taxon>
    </lineage>
</organism>
<feature type="compositionally biased region" description="Basic and acidic residues" evidence="1">
    <location>
        <begin position="53"/>
        <end position="63"/>
    </location>
</feature>
<feature type="transmembrane region" description="Helical" evidence="2">
    <location>
        <begin position="225"/>
        <end position="245"/>
    </location>
</feature>
<evidence type="ECO:0000313" key="3">
    <source>
        <dbReference type="EnsemblMetazoa" id="CJA06827b.1"/>
    </source>
</evidence>
<dbReference type="EnsemblMetazoa" id="CJA06827b.1">
    <property type="protein sequence ID" value="CJA06827b.1"/>
    <property type="gene ID" value="WBGene00126031"/>
</dbReference>
<feature type="transmembrane region" description="Helical" evidence="2">
    <location>
        <begin position="169"/>
        <end position="191"/>
    </location>
</feature>
<name>A0A8R1DMD2_CAEJA</name>
<feature type="compositionally biased region" description="Low complexity" evidence="1">
    <location>
        <begin position="33"/>
        <end position="52"/>
    </location>
</feature>
<protein>
    <submittedName>
        <fullName evidence="3">Uncharacterized protein</fullName>
    </submittedName>
</protein>
<evidence type="ECO:0000256" key="1">
    <source>
        <dbReference type="SAM" id="MobiDB-lite"/>
    </source>
</evidence>
<keyword evidence="2" id="KW-0812">Transmembrane</keyword>
<dbReference type="Proteomes" id="UP000005237">
    <property type="component" value="Unassembled WGS sequence"/>
</dbReference>
<sequence length="290" mass="32187">MKLGLCVISIHSLSPTETTLFKLASTSSNASQNYASSSSAASSCSSSSSSRARGGDVRRRGGAVEEEEGKNEESSFLSILGALLRKMFWCCCWPIGKCAKVLACFDTLVVGIFAYKSFGVLMDTLNNLHWTTVISFLFFTSFLICHILGTVFIVLAAQKKIARYCLPRLVLIAGLTVCSLVALIFMVTYFAGSAKTVNTFLFRVYEYFFGVALTETDKLELKHELRYYGVAFFLLAALFFIYNVFELWLTIKFKQTLNEFEPVPTEPSAPQLSHNPAYAEPPLKSYPNMA</sequence>
<reference evidence="4" key="1">
    <citation type="submission" date="2010-08" db="EMBL/GenBank/DDBJ databases">
        <authorList>
            <consortium name="Caenorhabditis japonica Sequencing Consortium"/>
            <person name="Wilson R.K."/>
        </authorList>
    </citation>
    <scope>NUCLEOTIDE SEQUENCE [LARGE SCALE GENOMIC DNA]</scope>
    <source>
        <strain evidence="4">DF5081</strain>
    </source>
</reference>
<keyword evidence="4" id="KW-1185">Reference proteome</keyword>
<feature type="region of interest" description="Disordered" evidence="1">
    <location>
        <begin position="264"/>
        <end position="290"/>
    </location>
</feature>
<evidence type="ECO:0000313" key="4">
    <source>
        <dbReference type="Proteomes" id="UP000005237"/>
    </source>
</evidence>